<dbReference type="HOGENOM" id="CLU_1366126_0_0_1"/>
<gene>
    <name evidence="1" type="ORF">COCHEDRAFT_1020017</name>
</gene>
<name>M2U9L6_COCH5</name>
<evidence type="ECO:0000313" key="1">
    <source>
        <dbReference type="EMBL" id="EMD95274.1"/>
    </source>
</evidence>
<dbReference type="Proteomes" id="UP000016936">
    <property type="component" value="Unassembled WGS sequence"/>
</dbReference>
<keyword evidence="2" id="KW-1185">Reference proteome</keyword>
<proteinExistence type="predicted"/>
<evidence type="ECO:0000313" key="2">
    <source>
        <dbReference type="Proteomes" id="UP000016936"/>
    </source>
</evidence>
<reference evidence="1 2" key="1">
    <citation type="journal article" date="2012" name="PLoS Pathog.">
        <title>Diverse lifestyles and strategies of plant pathogenesis encoded in the genomes of eighteen Dothideomycetes fungi.</title>
        <authorList>
            <person name="Ohm R.A."/>
            <person name="Feau N."/>
            <person name="Henrissat B."/>
            <person name="Schoch C.L."/>
            <person name="Horwitz B.A."/>
            <person name="Barry K.W."/>
            <person name="Condon B.J."/>
            <person name="Copeland A.C."/>
            <person name="Dhillon B."/>
            <person name="Glaser F."/>
            <person name="Hesse C.N."/>
            <person name="Kosti I."/>
            <person name="LaButti K."/>
            <person name="Lindquist E.A."/>
            <person name="Lucas S."/>
            <person name="Salamov A.A."/>
            <person name="Bradshaw R.E."/>
            <person name="Ciuffetti L."/>
            <person name="Hamelin R.C."/>
            <person name="Kema G.H.J."/>
            <person name="Lawrence C."/>
            <person name="Scott J.A."/>
            <person name="Spatafora J.W."/>
            <person name="Turgeon B.G."/>
            <person name="de Wit P.J.G.M."/>
            <person name="Zhong S."/>
            <person name="Goodwin S.B."/>
            <person name="Grigoriev I.V."/>
        </authorList>
    </citation>
    <scope>NUCLEOTIDE SEQUENCE [LARGE SCALE GENOMIC DNA]</scope>
    <source>
        <strain evidence="2">C5 / ATCC 48332 / race O</strain>
    </source>
</reference>
<sequence length="200" mass="22832">MVPRVANDDGLPWVGSHAKTKDVQKASGLNSDQWNLFEKQARKVANQLLKEKPHATWCSYSENEKKMAAQMMKETMKNATQKQISESIARWKIQRTIFVKVRQGKQKAKEKENDERNFEVGTAAIYNSTNHLDVQPTKVPTPSELQDPIQSMYFNSTMELSSSKIVMDFDESEYQDTTTSARAFDPIKDAAARNKLNITR</sequence>
<dbReference type="EMBL" id="KB445571">
    <property type="protein sequence ID" value="EMD95274.1"/>
    <property type="molecule type" value="Genomic_DNA"/>
</dbReference>
<protein>
    <submittedName>
        <fullName evidence="1">Uncharacterized protein</fullName>
    </submittedName>
</protein>
<organism evidence="1 2">
    <name type="scientific">Cochliobolus heterostrophus (strain C5 / ATCC 48332 / race O)</name>
    <name type="common">Southern corn leaf blight fungus</name>
    <name type="synonym">Bipolaris maydis</name>
    <dbReference type="NCBI Taxonomy" id="701091"/>
    <lineage>
        <taxon>Eukaryota</taxon>
        <taxon>Fungi</taxon>
        <taxon>Dikarya</taxon>
        <taxon>Ascomycota</taxon>
        <taxon>Pezizomycotina</taxon>
        <taxon>Dothideomycetes</taxon>
        <taxon>Pleosporomycetidae</taxon>
        <taxon>Pleosporales</taxon>
        <taxon>Pleosporineae</taxon>
        <taxon>Pleosporaceae</taxon>
        <taxon>Bipolaris</taxon>
    </lineage>
</organism>
<reference evidence="2" key="2">
    <citation type="journal article" date="2013" name="PLoS Genet.">
        <title>Comparative genome structure, secondary metabolite, and effector coding capacity across Cochliobolus pathogens.</title>
        <authorList>
            <person name="Condon B.J."/>
            <person name="Leng Y."/>
            <person name="Wu D."/>
            <person name="Bushley K.E."/>
            <person name="Ohm R.A."/>
            <person name="Otillar R."/>
            <person name="Martin J."/>
            <person name="Schackwitz W."/>
            <person name="Grimwood J."/>
            <person name="MohdZainudin N."/>
            <person name="Xue C."/>
            <person name="Wang R."/>
            <person name="Manning V.A."/>
            <person name="Dhillon B."/>
            <person name="Tu Z.J."/>
            <person name="Steffenson B.J."/>
            <person name="Salamov A."/>
            <person name="Sun H."/>
            <person name="Lowry S."/>
            <person name="LaButti K."/>
            <person name="Han J."/>
            <person name="Copeland A."/>
            <person name="Lindquist E."/>
            <person name="Barry K."/>
            <person name="Schmutz J."/>
            <person name="Baker S.E."/>
            <person name="Ciuffetti L.M."/>
            <person name="Grigoriev I.V."/>
            <person name="Zhong S."/>
            <person name="Turgeon B.G."/>
        </authorList>
    </citation>
    <scope>NUCLEOTIDE SEQUENCE [LARGE SCALE GENOMIC DNA]</scope>
    <source>
        <strain evidence="2">C5 / ATCC 48332 / race O</strain>
    </source>
</reference>
<dbReference type="AlphaFoldDB" id="M2U9L6"/>
<accession>M2U9L6</accession>